<proteinExistence type="predicted"/>
<feature type="compositionally biased region" description="Polar residues" evidence="1">
    <location>
        <begin position="411"/>
        <end position="421"/>
    </location>
</feature>
<reference evidence="2 5" key="2">
    <citation type="submission" date="2019-11" db="EMBL/GenBank/DDBJ databases">
        <title>Green- and brown-colored morphotypes of Chlorobia in the stratified aquatic ecosystems of Kandalaksha Gulf (White Sea): A model for study of the accessory genome evolution.</title>
        <authorList>
            <person name="Grouzdev D.S."/>
        </authorList>
    </citation>
    <scope>NUCLEOTIDE SEQUENCE [LARGE SCALE GENOMIC DNA]</scope>
    <source>
        <strain evidence="2 5">ZM</strain>
    </source>
</reference>
<evidence type="ECO:0000313" key="2">
    <source>
        <dbReference type="EMBL" id="MWV55059.1"/>
    </source>
</evidence>
<sequence length="446" mass="48099">MATITLYVSGQTEIGDVTEFFQKHMVEPGENVLAFFDGVFYESHQERVGNIAFQDYLIYSDKSVYLWARGASKDYLDRFDLSTVSLNSRNKDGDFATLNLKVRREGKDPVYVIFDMVERREAELIVKLHTVMESMIESRLGTSYRGAIPDDFAADLQHAALDVCPPRQLNIALEPPADGRQESAIGYGQDLLEQYKASIGYQAPEGAPGTPGMPGPGAPFNPADAMKGLENMLPAGPESLKGVLSGIKGLIGNAPFKLRDQVKKDLQHVPGDLAAVLTAMNELVSNIAGNPQAEQFVMTAIKTAVRNDGVLGTIGNVVKMTSGGMGGAKKSAGAGSSRQSAGDEDDDSRTIRRKKITIKDDEGDDELKSPVSSSADAPPAQRKKIKIQANDDEVSELVKDMMEMDEPQESPAGNSQSTQPTKKIRIMDEGSDPSPQLPAQGADSAS</sequence>
<name>A0A432ASY4_CHLPH</name>
<evidence type="ECO:0000313" key="3">
    <source>
        <dbReference type="EMBL" id="RTY35913.1"/>
    </source>
</evidence>
<organism evidence="3 4">
    <name type="scientific">Chlorobium phaeovibrioides</name>
    <dbReference type="NCBI Taxonomy" id="1094"/>
    <lineage>
        <taxon>Bacteria</taxon>
        <taxon>Pseudomonadati</taxon>
        <taxon>Chlorobiota</taxon>
        <taxon>Chlorobiia</taxon>
        <taxon>Chlorobiales</taxon>
        <taxon>Chlorobiaceae</taxon>
        <taxon>Chlorobium/Pelodictyon group</taxon>
        <taxon>Chlorobium</taxon>
    </lineage>
</organism>
<evidence type="ECO:0000256" key="1">
    <source>
        <dbReference type="SAM" id="MobiDB-lite"/>
    </source>
</evidence>
<protein>
    <submittedName>
        <fullName evidence="3">Uncharacterized protein</fullName>
    </submittedName>
</protein>
<feature type="compositionally biased region" description="Low complexity" evidence="1">
    <location>
        <begin position="369"/>
        <end position="380"/>
    </location>
</feature>
<gene>
    <name evidence="3" type="ORF">EKD02_09070</name>
    <name evidence="2" type="ORF">GJ685_08330</name>
</gene>
<keyword evidence="5" id="KW-1185">Reference proteome</keyword>
<reference evidence="3 4" key="1">
    <citation type="submission" date="2018-12" db="EMBL/GenBank/DDBJ databases">
        <authorList>
            <person name="Lunina O.N."/>
            <person name="Grouzdev D.S."/>
            <person name="Gorlenko V.M."/>
            <person name="Savvichev A.S."/>
        </authorList>
    </citation>
    <scope>NUCLEOTIDE SEQUENCE [LARGE SCALE GENOMIC DNA]</scope>
    <source>
        <strain evidence="3 4">BrKhr-17</strain>
    </source>
</reference>
<evidence type="ECO:0000313" key="4">
    <source>
        <dbReference type="Proteomes" id="UP000279908"/>
    </source>
</evidence>
<feature type="compositionally biased region" description="Low complexity" evidence="1">
    <location>
        <begin position="328"/>
        <end position="340"/>
    </location>
</feature>
<dbReference type="RefSeq" id="WP_126385127.1">
    <property type="nucleotide sequence ID" value="NZ_CP041698.1"/>
</dbReference>
<comment type="caution">
    <text evidence="3">The sequence shown here is derived from an EMBL/GenBank/DDBJ whole genome shotgun (WGS) entry which is preliminary data.</text>
</comment>
<dbReference type="AlphaFoldDB" id="A0A432ASY4"/>
<dbReference type="Proteomes" id="UP000279908">
    <property type="component" value="Unassembled WGS sequence"/>
</dbReference>
<dbReference type="EMBL" id="RXYK01000019">
    <property type="protein sequence ID" value="RTY35913.1"/>
    <property type="molecule type" value="Genomic_DNA"/>
</dbReference>
<accession>A0A432ASY4</accession>
<dbReference type="EMBL" id="WUBZ01000037">
    <property type="protein sequence ID" value="MWV55059.1"/>
    <property type="molecule type" value="Genomic_DNA"/>
</dbReference>
<dbReference type="Proteomes" id="UP000489351">
    <property type="component" value="Unassembled WGS sequence"/>
</dbReference>
<feature type="region of interest" description="Disordered" evidence="1">
    <location>
        <begin position="321"/>
        <end position="446"/>
    </location>
</feature>
<evidence type="ECO:0000313" key="5">
    <source>
        <dbReference type="Proteomes" id="UP000489351"/>
    </source>
</evidence>